<dbReference type="AlphaFoldDB" id="A0A4Q2UM13"/>
<protein>
    <submittedName>
        <fullName evidence="5">AraC family transcriptional regulator</fullName>
    </submittedName>
</protein>
<keyword evidence="2" id="KW-0238">DNA-binding</keyword>
<evidence type="ECO:0000259" key="4">
    <source>
        <dbReference type="PROSITE" id="PS01124"/>
    </source>
</evidence>
<dbReference type="Gene3D" id="1.10.10.60">
    <property type="entry name" value="Homeodomain-like"/>
    <property type="match status" value="2"/>
</dbReference>
<dbReference type="EMBL" id="SBLB01000005">
    <property type="protein sequence ID" value="RYC68570.1"/>
    <property type="molecule type" value="Genomic_DNA"/>
</dbReference>
<dbReference type="PANTHER" id="PTHR46796:SF6">
    <property type="entry name" value="ARAC SUBFAMILY"/>
    <property type="match status" value="1"/>
</dbReference>
<dbReference type="SMART" id="SM00342">
    <property type="entry name" value="HTH_ARAC"/>
    <property type="match status" value="1"/>
</dbReference>
<dbReference type="PROSITE" id="PS01124">
    <property type="entry name" value="HTH_ARAC_FAMILY_2"/>
    <property type="match status" value="1"/>
</dbReference>
<evidence type="ECO:0000313" key="5">
    <source>
        <dbReference type="EMBL" id="RYC68570.1"/>
    </source>
</evidence>
<dbReference type="InterPro" id="IPR050204">
    <property type="entry name" value="AraC_XylS_family_regulators"/>
</dbReference>
<dbReference type="InterPro" id="IPR018062">
    <property type="entry name" value="HTH_AraC-typ_CS"/>
</dbReference>
<dbReference type="PROSITE" id="PS00041">
    <property type="entry name" value="HTH_ARAC_FAMILY_1"/>
    <property type="match status" value="1"/>
</dbReference>
<reference evidence="5 6" key="1">
    <citation type="submission" date="2019-01" db="EMBL/GenBank/DDBJ databases">
        <title>Spirosoma flava sp. nov., a propanil-degrading bacterium isolated from herbicide-contaminated soil.</title>
        <authorList>
            <person name="Zhang L."/>
            <person name="Jiang J.-D."/>
        </authorList>
    </citation>
    <scope>NUCLEOTIDE SEQUENCE [LARGE SCALE GENOMIC DNA]</scope>
    <source>
        <strain evidence="5 6">TY50</strain>
    </source>
</reference>
<evidence type="ECO:0000256" key="3">
    <source>
        <dbReference type="ARBA" id="ARBA00023163"/>
    </source>
</evidence>
<dbReference type="GO" id="GO:0043565">
    <property type="term" value="F:sequence-specific DNA binding"/>
    <property type="evidence" value="ECO:0007669"/>
    <property type="project" value="InterPro"/>
</dbReference>
<dbReference type="InterPro" id="IPR009057">
    <property type="entry name" value="Homeodomain-like_sf"/>
</dbReference>
<dbReference type="RefSeq" id="WP_129603373.1">
    <property type="nucleotide sequence ID" value="NZ_SBLB01000005.1"/>
</dbReference>
<keyword evidence="6" id="KW-1185">Reference proteome</keyword>
<accession>A0A4Q2UM13</accession>
<keyword evidence="1" id="KW-0805">Transcription regulation</keyword>
<evidence type="ECO:0000256" key="2">
    <source>
        <dbReference type="ARBA" id="ARBA00023125"/>
    </source>
</evidence>
<dbReference type="GO" id="GO:0003700">
    <property type="term" value="F:DNA-binding transcription factor activity"/>
    <property type="evidence" value="ECO:0007669"/>
    <property type="project" value="InterPro"/>
</dbReference>
<dbReference type="Proteomes" id="UP000290407">
    <property type="component" value="Unassembled WGS sequence"/>
</dbReference>
<organism evidence="5 6">
    <name type="scientific">Spirosoma sordidisoli</name>
    <dbReference type="NCBI Taxonomy" id="2502893"/>
    <lineage>
        <taxon>Bacteria</taxon>
        <taxon>Pseudomonadati</taxon>
        <taxon>Bacteroidota</taxon>
        <taxon>Cytophagia</taxon>
        <taxon>Cytophagales</taxon>
        <taxon>Cytophagaceae</taxon>
        <taxon>Spirosoma</taxon>
    </lineage>
</organism>
<proteinExistence type="predicted"/>
<dbReference type="InterPro" id="IPR020449">
    <property type="entry name" value="Tscrpt_reg_AraC-type_HTH"/>
</dbReference>
<dbReference type="InterPro" id="IPR018060">
    <property type="entry name" value="HTH_AraC"/>
</dbReference>
<dbReference type="SUPFAM" id="SSF46689">
    <property type="entry name" value="Homeodomain-like"/>
    <property type="match status" value="2"/>
</dbReference>
<gene>
    <name evidence="5" type="ORF">EQG79_19685</name>
</gene>
<comment type="caution">
    <text evidence="5">The sequence shown here is derived from an EMBL/GenBank/DDBJ whole genome shotgun (WGS) entry which is preliminary data.</text>
</comment>
<keyword evidence="3" id="KW-0804">Transcription</keyword>
<sequence length="287" mass="32370">MKYVSEIYTRPALVTSETLAWQGVRVERYQLEAMELPPHYHEQHLLMLHQMEAPVLAQRQKGSQLQQAVFRTGDLGLYPGGEYGRVAWTGPADTIHLSIDGQHLERLARQGMDIGSFNLRDRFQFEDALLSELGQQLLNAVGTQHALGLLYVESLTNALCYHLIEHHATCQPRTEPGRRLPEAVLHRIDAYLEARADQPVTLDVLAGLANLSVFHFARLFKRTTGQSPYQYVIGWKIRQACQLLRADMASITDISDALGFNSSTQFSVAFKRAMGVSPRAFRRGQAR</sequence>
<dbReference type="PRINTS" id="PR00032">
    <property type="entry name" value="HTHARAC"/>
</dbReference>
<evidence type="ECO:0000256" key="1">
    <source>
        <dbReference type="ARBA" id="ARBA00023015"/>
    </source>
</evidence>
<name>A0A4Q2UM13_9BACT</name>
<dbReference type="Pfam" id="PF12833">
    <property type="entry name" value="HTH_18"/>
    <property type="match status" value="1"/>
</dbReference>
<feature type="domain" description="HTH araC/xylS-type" evidence="4">
    <location>
        <begin position="186"/>
        <end position="284"/>
    </location>
</feature>
<evidence type="ECO:0000313" key="6">
    <source>
        <dbReference type="Proteomes" id="UP000290407"/>
    </source>
</evidence>
<dbReference type="PANTHER" id="PTHR46796">
    <property type="entry name" value="HTH-TYPE TRANSCRIPTIONAL ACTIVATOR RHAS-RELATED"/>
    <property type="match status" value="1"/>
</dbReference>